<accession>V8PD77</accession>
<sequence length="326" mass="34724">MTKLIVGGGEFHAPSLQLVRRSRLTGSMRRKLLPCGVGRATGPLLLPWLATGAPPPPLGSHWVTPPARCRSAFSAAASVAFPEPARGQHHSGGAPSIACGITRTGSRHEAGELPALAIKKVGFRFAHHLDGLLLPIPPPPSGSSHHLLHPPSFLPSRGPPGSGSQVGSPSPCSALQMGTSHLARLDLLAVGGWERALRRGRILPASPALLFFRPSSFASHRMMVYGRLCSPSLPCPCLGKLSFTRSPVLRLPVRSLIGVTPHHAGIELATSTLNLPKRLSPRVSNWRPMGQMCHRQVMPTLALRREKCREMSCVGNVTPPSLTPVV</sequence>
<comment type="caution">
    <text evidence="2">The sequence shown here is derived from an EMBL/GenBank/DDBJ whole genome shotgun (WGS) entry which is preliminary data.</text>
</comment>
<feature type="compositionally biased region" description="Low complexity" evidence="1">
    <location>
        <begin position="162"/>
        <end position="172"/>
    </location>
</feature>
<dbReference type="Proteomes" id="UP000018936">
    <property type="component" value="Unassembled WGS sequence"/>
</dbReference>
<feature type="region of interest" description="Disordered" evidence="1">
    <location>
        <begin position="141"/>
        <end position="172"/>
    </location>
</feature>
<evidence type="ECO:0000313" key="2">
    <source>
        <dbReference type="EMBL" id="ETE72484.1"/>
    </source>
</evidence>
<feature type="compositionally biased region" description="Low complexity" evidence="1">
    <location>
        <begin position="142"/>
        <end position="156"/>
    </location>
</feature>
<organism evidence="2 3">
    <name type="scientific">Ophiophagus hannah</name>
    <name type="common">King cobra</name>
    <name type="synonym">Naja hannah</name>
    <dbReference type="NCBI Taxonomy" id="8665"/>
    <lineage>
        <taxon>Eukaryota</taxon>
        <taxon>Metazoa</taxon>
        <taxon>Chordata</taxon>
        <taxon>Craniata</taxon>
        <taxon>Vertebrata</taxon>
        <taxon>Euteleostomi</taxon>
        <taxon>Lepidosauria</taxon>
        <taxon>Squamata</taxon>
        <taxon>Bifurcata</taxon>
        <taxon>Unidentata</taxon>
        <taxon>Episquamata</taxon>
        <taxon>Toxicofera</taxon>
        <taxon>Serpentes</taxon>
        <taxon>Colubroidea</taxon>
        <taxon>Elapidae</taxon>
        <taxon>Elapinae</taxon>
        <taxon>Ophiophagus</taxon>
    </lineage>
</organism>
<dbReference type="EMBL" id="AZIM01000219">
    <property type="protein sequence ID" value="ETE72484.1"/>
    <property type="molecule type" value="Genomic_DNA"/>
</dbReference>
<keyword evidence="3" id="KW-1185">Reference proteome</keyword>
<evidence type="ECO:0000313" key="3">
    <source>
        <dbReference type="Proteomes" id="UP000018936"/>
    </source>
</evidence>
<name>V8PD77_OPHHA</name>
<dbReference type="AlphaFoldDB" id="V8PD77"/>
<gene>
    <name evidence="2" type="ORF">L345_01697</name>
</gene>
<evidence type="ECO:0000256" key="1">
    <source>
        <dbReference type="SAM" id="MobiDB-lite"/>
    </source>
</evidence>
<protein>
    <submittedName>
        <fullName evidence="2">Uncharacterized protein</fullName>
    </submittedName>
</protein>
<proteinExistence type="predicted"/>
<feature type="non-terminal residue" evidence="2">
    <location>
        <position position="1"/>
    </location>
</feature>
<reference evidence="2 3" key="1">
    <citation type="journal article" date="2013" name="Proc. Natl. Acad. Sci. U.S.A.">
        <title>The king cobra genome reveals dynamic gene evolution and adaptation in the snake venom system.</title>
        <authorList>
            <person name="Vonk F.J."/>
            <person name="Casewell N.R."/>
            <person name="Henkel C.V."/>
            <person name="Heimberg A.M."/>
            <person name="Jansen H.J."/>
            <person name="McCleary R.J."/>
            <person name="Kerkkamp H.M."/>
            <person name="Vos R.A."/>
            <person name="Guerreiro I."/>
            <person name="Calvete J.J."/>
            <person name="Wuster W."/>
            <person name="Woods A.E."/>
            <person name="Logan J.M."/>
            <person name="Harrison R.A."/>
            <person name="Castoe T.A."/>
            <person name="de Koning A.P."/>
            <person name="Pollock D.D."/>
            <person name="Yandell M."/>
            <person name="Calderon D."/>
            <person name="Renjifo C."/>
            <person name="Currier R.B."/>
            <person name="Salgado D."/>
            <person name="Pla D."/>
            <person name="Sanz L."/>
            <person name="Hyder A.S."/>
            <person name="Ribeiro J.M."/>
            <person name="Arntzen J.W."/>
            <person name="van den Thillart G.E."/>
            <person name="Boetzer M."/>
            <person name="Pirovano W."/>
            <person name="Dirks R.P."/>
            <person name="Spaink H.P."/>
            <person name="Duboule D."/>
            <person name="McGlinn E."/>
            <person name="Kini R.M."/>
            <person name="Richardson M.K."/>
        </authorList>
    </citation>
    <scope>NUCLEOTIDE SEQUENCE</scope>
    <source>
        <tissue evidence="2">Blood</tissue>
    </source>
</reference>